<dbReference type="EMBL" id="BMPQ01000005">
    <property type="protein sequence ID" value="GGK65892.1"/>
    <property type="molecule type" value="Genomic_DNA"/>
</dbReference>
<organism evidence="1 2">
    <name type="scientific">Streptomyces flaveus</name>
    <dbReference type="NCBI Taxonomy" id="66370"/>
    <lineage>
        <taxon>Bacteria</taxon>
        <taxon>Bacillati</taxon>
        <taxon>Actinomycetota</taxon>
        <taxon>Actinomycetes</taxon>
        <taxon>Kitasatosporales</taxon>
        <taxon>Streptomycetaceae</taxon>
        <taxon>Streptomyces</taxon>
        <taxon>Streptomyces aurantiacus group</taxon>
    </lineage>
</organism>
<keyword evidence="2" id="KW-1185">Reference proteome</keyword>
<gene>
    <name evidence="1" type="ORF">GCM10010094_28730</name>
</gene>
<evidence type="ECO:0000313" key="2">
    <source>
        <dbReference type="Proteomes" id="UP000637788"/>
    </source>
</evidence>
<protein>
    <submittedName>
        <fullName evidence="1">Uncharacterized protein</fullName>
    </submittedName>
</protein>
<reference evidence="1" key="1">
    <citation type="journal article" date="2014" name="Int. J. Syst. Evol. Microbiol.">
        <title>Complete genome sequence of Corynebacterium casei LMG S-19264T (=DSM 44701T), isolated from a smear-ripened cheese.</title>
        <authorList>
            <consortium name="US DOE Joint Genome Institute (JGI-PGF)"/>
            <person name="Walter F."/>
            <person name="Albersmeier A."/>
            <person name="Kalinowski J."/>
            <person name="Ruckert C."/>
        </authorList>
    </citation>
    <scope>NUCLEOTIDE SEQUENCE</scope>
    <source>
        <strain evidence="1">JCM 3035</strain>
    </source>
</reference>
<name>A0A917VD46_9ACTN</name>
<accession>A0A917VD46</accession>
<reference evidence="1" key="2">
    <citation type="submission" date="2020-09" db="EMBL/GenBank/DDBJ databases">
        <authorList>
            <person name="Sun Q."/>
            <person name="Ohkuma M."/>
        </authorList>
    </citation>
    <scope>NUCLEOTIDE SEQUENCE</scope>
    <source>
        <strain evidence="1">JCM 3035</strain>
    </source>
</reference>
<comment type="caution">
    <text evidence="1">The sequence shown here is derived from an EMBL/GenBank/DDBJ whole genome shotgun (WGS) entry which is preliminary data.</text>
</comment>
<proteinExistence type="predicted"/>
<sequence>MGWQGPTLTDMAADDLNPDEQWPLPPAWMWDCAECVRLYEAMKHVQAVIAGLHATEGYDVDWDFTDSVVGTQISLSRHLADAHPQELPDWDPACATCASHQQALARTDRAPDLRAGTVMVAEEHRARHLFAPPRMVGLM</sequence>
<dbReference type="AlphaFoldDB" id="A0A917VD46"/>
<dbReference type="Proteomes" id="UP000637788">
    <property type="component" value="Unassembled WGS sequence"/>
</dbReference>
<evidence type="ECO:0000313" key="1">
    <source>
        <dbReference type="EMBL" id="GGK65892.1"/>
    </source>
</evidence>